<dbReference type="GO" id="GO:0052689">
    <property type="term" value="F:carboxylic ester hydrolase activity"/>
    <property type="evidence" value="ECO:0007669"/>
    <property type="project" value="UniProtKB-KW"/>
</dbReference>
<accession>A0AAD8AK04</accession>
<keyword evidence="3" id="KW-0378">Hydrolase</keyword>
<sequence>LAKRHTVTVKVTQGWLRGERVMSSTGITYYSFLGIPYARPPVGPFRFKAPQPAERWKGVRDALTEGDLAPQIDILRENIYVGKENCLFLNAYSSTAPCEGDIKPVVVWIPGGSFTFGSGNKDMAGPDRLMNGRIILVSINYRLGALGFLSTGDEVIPGNNGLKDQVMALRWVQQNIAHFGGDPSNVTIFGMSAGAASVHYHLLSPMSKGLFHRAIAHSGSALNPWAFDDSKIARRKAFKLGETLGCRTDCSKTLLEFLSTITARTLVNAVSEILADEEKIPMEIYFKPTNEHSNYMEDTFISAPPKQLMSDGNFQTVPFITGVTSMEAMYTLLDANERPCYYKWTNDDFEHILTKILNLPENKKKENNALSSKIKNFYFKETPICEKTKQRLIELYSDLLFVEGVYRTAKELSRKSASVFLYQFSYEGEYRLNKIFFKEKPLPGTCHGDEFIYFFDAFFTEALRLNFDYECSKISSRMINMWTDFATTGKMADTEIVNVIQGSLRGKKVTAYNGVTYYSFQGIPYAKPPVGPLRFEAPQSPEPWDGIRDASSPGNTAPQVEAIILNKYIGDEDCLFLNVYTPKLPSLTDGEKKAVMVWIHGGAFNQGSGNEDMYGPDHLIAGDVVIVTINYRLGPLGFLYTEDVETSGNIGLKDQVMALKWVQQNIAKFGGDPNNVTIFGESAGGASVHCQLLSPMSKGLFHKAIAQSGSVLNPWALVTNPRERAFRLGAALGCHTTDSKKLVEFLRTVPPKELIEAAETSRSPEEMANFDLCFTPCVENAVAEGDEKFLPSDPHSIMAEGKFNQVPCIIGFTSHEGMMMLRPLNEKPEMIEMLTNKEDSIIPYTKSLKKNTTESKEIGSKIRKYYFGEKYICKETLPELVDLYSDAFFIHGVKKCALLQLSHSTCPMYMYQFSFDEGLEFVTQLLAGSRTPGTCHGVDLPYLFKGFYTKQEYLKPDTDHLKIVKIMVKLWTNFAKTG</sequence>
<keyword evidence="4" id="KW-0325">Glycoprotein</keyword>
<keyword evidence="7" id="KW-1185">Reference proteome</keyword>
<dbReference type="InterPro" id="IPR019826">
    <property type="entry name" value="Carboxylesterase_B_AS"/>
</dbReference>
<feature type="non-terminal residue" evidence="6">
    <location>
        <position position="1"/>
    </location>
</feature>
<evidence type="ECO:0000313" key="6">
    <source>
        <dbReference type="EMBL" id="KAJ9600061.1"/>
    </source>
</evidence>
<evidence type="ECO:0000256" key="2">
    <source>
        <dbReference type="ARBA" id="ARBA00022487"/>
    </source>
</evidence>
<dbReference type="PROSITE" id="PS00122">
    <property type="entry name" value="CARBOXYLESTERASE_B_1"/>
    <property type="match status" value="2"/>
</dbReference>
<reference evidence="6" key="1">
    <citation type="journal article" date="2023" name="IScience">
        <title>Live-bearing cockroach genome reveals convergent evolutionary mechanisms linked to viviparity in insects and beyond.</title>
        <authorList>
            <person name="Fouks B."/>
            <person name="Harrison M.C."/>
            <person name="Mikhailova A.A."/>
            <person name="Marchal E."/>
            <person name="English S."/>
            <person name="Carruthers M."/>
            <person name="Jennings E.C."/>
            <person name="Chiamaka E.L."/>
            <person name="Frigard R.A."/>
            <person name="Pippel M."/>
            <person name="Attardo G.M."/>
            <person name="Benoit J.B."/>
            <person name="Bornberg-Bauer E."/>
            <person name="Tobe S.S."/>
        </authorList>
    </citation>
    <scope>NUCLEOTIDE SEQUENCE</scope>
    <source>
        <strain evidence="6">Stay&amp;Tobe</strain>
    </source>
</reference>
<keyword evidence="2" id="KW-0719">Serine esterase</keyword>
<dbReference type="FunFam" id="3.40.50.1820:FF:000092">
    <property type="entry name" value="Carboxylic ester hydrolase"/>
    <property type="match status" value="2"/>
</dbReference>
<dbReference type="InterPro" id="IPR029058">
    <property type="entry name" value="AB_hydrolase_fold"/>
</dbReference>
<dbReference type="Gene3D" id="3.40.50.1820">
    <property type="entry name" value="alpha/beta hydrolase"/>
    <property type="match status" value="2"/>
</dbReference>
<dbReference type="PROSITE" id="PS00941">
    <property type="entry name" value="CARBOXYLESTERASE_B_2"/>
    <property type="match status" value="1"/>
</dbReference>
<dbReference type="InterPro" id="IPR050309">
    <property type="entry name" value="Type-B_Carboxylest/Lipase"/>
</dbReference>
<dbReference type="AlphaFoldDB" id="A0AAD8AK04"/>
<comment type="caution">
    <text evidence="6">The sequence shown here is derived from an EMBL/GenBank/DDBJ whole genome shotgun (WGS) entry which is preliminary data.</text>
</comment>
<reference evidence="6" key="2">
    <citation type="submission" date="2023-05" db="EMBL/GenBank/DDBJ databases">
        <authorList>
            <person name="Fouks B."/>
        </authorList>
    </citation>
    <scope>NUCLEOTIDE SEQUENCE</scope>
    <source>
        <strain evidence="6">Stay&amp;Tobe</strain>
        <tissue evidence="6">Testes</tissue>
    </source>
</reference>
<protein>
    <recommendedName>
        <fullName evidence="5">Carboxylesterase type B domain-containing protein</fullName>
    </recommendedName>
</protein>
<evidence type="ECO:0000313" key="7">
    <source>
        <dbReference type="Proteomes" id="UP001233999"/>
    </source>
</evidence>
<dbReference type="Proteomes" id="UP001233999">
    <property type="component" value="Unassembled WGS sequence"/>
</dbReference>
<proteinExistence type="inferred from homology"/>
<comment type="similarity">
    <text evidence="1">Belongs to the type-B carboxylesterase/lipase family.</text>
</comment>
<dbReference type="SUPFAM" id="SSF53474">
    <property type="entry name" value="alpha/beta-Hydrolases"/>
    <property type="match status" value="2"/>
</dbReference>
<dbReference type="CDD" id="cd00312">
    <property type="entry name" value="Esterase_lipase"/>
    <property type="match status" value="1"/>
</dbReference>
<feature type="domain" description="Carboxylesterase type B" evidence="5">
    <location>
        <begin position="8"/>
        <end position="490"/>
    </location>
</feature>
<evidence type="ECO:0000256" key="3">
    <source>
        <dbReference type="ARBA" id="ARBA00022801"/>
    </source>
</evidence>
<evidence type="ECO:0000256" key="1">
    <source>
        <dbReference type="ARBA" id="ARBA00005964"/>
    </source>
</evidence>
<dbReference type="InterPro" id="IPR019819">
    <property type="entry name" value="Carboxylesterase_B_CS"/>
</dbReference>
<evidence type="ECO:0000256" key="4">
    <source>
        <dbReference type="ARBA" id="ARBA00023180"/>
    </source>
</evidence>
<organism evidence="6 7">
    <name type="scientific">Diploptera punctata</name>
    <name type="common">Pacific beetle cockroach</name>
    <dbReference type="NCBI Taxonomy" id="6984"/>
    <lineage>
        <taxon>Eukaryota</taxon>
        <taxon>Metazoa</taxon>
        <taxon>Ecdysozoa</taxon>
        <taxon>Arthropoda</taxon>
        <taxon>Hexapoda</taxon>
        <taxon>Insecta</taxon>
        <taxon>Pterygota</taxon>
        <taxon>Neoptera</taxon>
        <taxon>Polyneoptera</taxon>
        <taxon>Dictyoptera</taxon>
        <taxon>Blattodea</taxon>
        <taxon>Blaberoidea</taxon>
        <taxon>Blaberidae</taxon>
        <taxon>Diplopterinae</taxon>
        <taxon>Diploptera</taxon>
    </lineage>
</organism>
<dbReference type="PANTHER" id="PTHR11559">
    <property type="entry name" value="CARBOXYLESTERASE"/>
    <property type="match status" value="1"/>
</dbReference>
<dbReference type="InterPro" id="IPR002018">
    <property type="entry name" value="CarbesteraseB"/>
</dbReference>
<evidence type="ECO:0000259" key="5">
    <source>
        <dbReference type="Pfam" id="PF00135"/>
    </source>
</evidence>
<feature type="domain" description="Carboxylesterase type B" evidence="5">
    <location>
        <begin position="494"/>
        <end position="978"/>
    </location>
</feature>
<name>A0AAD8AK04_DIPPU</name>
<gene>
    <name evidence="6" type="ORF">L9F63_009642</name>
</gene>
<dbReference type="Pfam" id="PF00135">
    <property type="entry name" value="COesterase"/>
    <property type="match status" value="2"/>
</dbReference>
<dbReference type="EMBL" id="JASPKZ010000453">
    <property type="protein sequence ID" value="KAJ9600061.1"/>
    <property type="molecule type" value="Genomic_DNA"/>
</dbReference>